<name>A0ABW2C6P9_9PSEU</name>
<dbReference type="Pfam" id="PF21274">
    <property type="entry name" value="Rng_hyd_C"/>
    <property type="match status" value="1"/>
</dbReference>
<dbReference type="EMBL" id="JBHSXX010000001">
    <property type="protein sequence ID" value="MFC6870197.1"/>
    <property type="molecule type" value="Genomic_DNA"/>
</dbReference>
<gene>
    <name evidence="4" type="ORF">ACFQGD_23965</name>
</gene>
<organism evidence="4 5">
    <name type="scientific">Haloechinothrix salitolerans</name>
    <dbReference type="NCBI Taxonomy" id="926830"/>
    <lineage>
        <taxon>Bacteria</taxon>
        <taxon>Bacillati</taxon>
        <taxon>Actinomycetota</taxon>
        <taxon>Actinomycetes</taxon>
        <taxon>Pseudonocardiales</taxon>
        <taxon>Pseudonocardiaceae</taxon>
        <taxon>Haloechinothrix</taxon>
    </lineage>
</organism>
<keyword evidence="2" id="KW-0274">FAD</keyword>
<dbReference type="PANTHER" id="PTHR43004:SF8">
    <property type="entry name" value="FAD-BINDING DOMAIN-CONTAINING PROTEIN-RELATED"/>
    <property type="match status" value="1"/>
</dbReference>
<evidence type="ECO:0000256" key="1">
    <source>
        <dbReference type="ARBA" id="ARBA00022630"/>
    </source>
</evidence>
<keyword evidence="1" id="KW-0285">Flavoprotein</keyword>
<proteinExistence type="predicted"/>
<sequence length="603" mass="65405">MTASEPLIRTDVLIVGTGPAGSAAAALLSTYGVDNVVISKFGWTSRTPRSHITNQRTMEILRDLGLEQEAVTAATPRELMGQNTYCTSLTGTELGRIRTWGTHPNRMADHDLASPTKMCDLPQNLLEPILVNAAAQRGSRIRFATEYLSHVQDEEGVTATVRDNMTGAVYDIRARYLIGADGANSSVVADLDLPIEGTMGVSGSLNIVFEADLSAYVAHRPSVLYWIIQPGSDRGGLGIGVIRMVRPWHKWLAIWNYDIADGPPELSDSHVVDIVRNMVGDNDLDVRIEATSAWTVNDAYARELSRGRVFCMGDAVHRHPPTNGLGSNVSIADAYNLAWKLAFVLRGHAQPALLDSYHVERAPIAAQTVARANKSLGDFPPILAALGLFDTEDPEQMRANMANLHEEDDASAAQRAALREAIDSTHYVYNTHGVEMNQRYVSSAVIGDGSPEPEWQRDPELYFQASSRPGAPLPHAWLTQGTKTISTHDLCGGGRFVLLTGNSGRRWRTAAEQVGTELGVPLTVEQIGAGQDTEDPFGEFASVRETAESGALLVRPDRIIGWRQYAYDDTAISGLRDALERILGRDGRSDDSTPAATASLASA</sequence>
<evidence type="ECO:0000313" key="4">
    <source>
        <dbReference type="EMBL" id="MFC6870197.1"/>
    </source>
</evidence>
<evidence type="ECO:0000313" key="5">
    <source>
        <dbReference type="Proteomes" id="UP001596337"/>
    </source>
</evidence>
<dbReference type="InterPro" id="IPR036188">
    <property type="entry name" value="FAD/NAD-bd_sf"/>
</dbReference>
<keyword evidence="5" id="KW-1185">Reference proteome</keyword>
<accession>A0ABW2C6P9</accession>
<dbReference type="InterPro" id="IPR050641">
    <property type="entry name" value="RIFMO-like"/>
</dbReference>
<dbReference type="SUPFAM" id="SSF51905">
    <property type="entry name" value="FAD/NAD(P)-binding domain"/>
    <property type="match status" value="1"/>
</dbReference>
<evidence type="ECO:0000259" key="3">
    <source>
        <dbReference type="Pfam" id="PF01494"/>
    </source>
</evidence>
<dbReference type="InterPro" id="IPR002938">
    <property type="entry name" value="FAD-bd"/>
</dbReference>
<protein>
    <submittedName>
        <fullName evidence="4">FAD-dependent oxidoreductase</fullName>
    </submittedName>
</protein>
<dbReference type="PANTHER" id="PTHR43004">
    <property type="entry name" value="TRK SYSTEM POTASSIUM UPTAKE PROTEIN"/>
    <property type="match status" value="1"/>
</dbReference>
<dbReference type="PRINTS" id="PR00420">
    <property type="entry name" value="RNGMNOXGNASE"/>
</dbReference>
<dbReference type="Gene3D" id="3.40.30.120">
    <property type="match status" value="1"/>
</dbReference>
<dbReference type="Gene3D" id="3.30.9.10">
    <property type="entry name" value="D-Amino Acid Oxidase, subunit A, domain 2"/>
    <property type="match status" value="1"/>
</dbReference>
<reference evidence="5" key="1">
    <citation type="journal article" date="2019" name="Int. J. Syst. Evol. Microbiol.">
        <title>The Global Catalogue of Microorganisms (GCM) 10K type strain sequencing project: providing services to taxonomists for standard genome sequencing and annotation.</title>
        <authorList>
            <consortium name="The Broad Institute Genomics Platform"/>
            <consortium name="The Broad Institute Genome Sequencing Center for Infectious Disease"/>
            <person name="Wu L."/>
            <person name="Ma J."/>
        </authorList>
    </citation>
    <scope>NUCLEOTIDE SEQUENCE [LARGE SCALE GENOMIC DNA]</scope>
    <source>
        <strain evidence="5">KCTC 32255</strain>
    </source>
</reference>
<dbReference type="Proteomes" id="UP001596337">
    <property type="component" value="Unassembled WGS sequence"/>
</dbReference>
<feature type="domain" description="FAD-binding" evidence="3">
    <location>
        <begin position="9"/>
        <end position="371"/>
    </location>
</feature>
<comment type="caution">
    <text evidence="4">The sequence shown here is derived from an EMBL/GenBank/DDBJ whole genome shotgun (WGS) entry which is preliminary data.</text>
</comment>
<evidence type="ECO:0000256" key="2">
    <source>
        <dbReference type="ARBA" id="ARBA00022827"/>
    </source>
</evidence>
<dbReference type="Pfam" id="PF01494">
    <property type="entry name" value="FAD_binding_3"/>
    <property type="match status" value="1"/>
</dbReference>
<dbReference type="RefSeq" id="WP_345400232.1">
    <property type="nucleotide sequence ID" value="NZ_BAABLA010000098.1"/>
</dbReference>
<dbReference type="Gene3D" id="3.50.50.60">
    <property type="entry name" value="FAD/NAD(P)-binding domain"/>
    <property type="match status" value="1"/>
</dbReference>